<protein>
    <submittedName>
        <fullName evidence="1">Uncharacterized protein</fullName>
    </submittedName>
</protein>
<evidence type="ECO:0000313" key="2">
    <source>
        <dbReference type="Proteomes" id="UP000604046"/>
    </source>
</evidence>
<proteinExistence type="predicted"/>
<accession>A0A812U560</accession>
<dbReference type="EMBL" id="CAJNDS010002657">
    <property type="protein sequence ID" value="CAE7557674.1"/>
    <property type="molecule type" value="Genomic_DNA"/>
</dbReference>
<evidence type="ECO:0000313" key="1">
    <source>
        <dbReference type="EMBL" id="CAE7557674.1"/>
    </source>
</evidence>
<gene>
    <name evidence="1" type="ORF">SNAT2548_LOCUS31381</name>
</gene>
<dbReference type="Proteomes" id="UP000604046">
    <property type="component" value="Unassembled WGS sequence"/>
</dbReference>
<dbReference type="OrthoDB" id="407133at2759"/>
<organism evidence="1 2">
    <name type="scientific">Symbiodinium natans</name>
    <dbReference type="NCBI Taxonomy" id="878477"/>
    <lineage>
        <taxon>Eukaryota</taxon>
        <taxon>Sar</taxon>
        <taxon>Alveolata</taxon>
        <taxon>Dinophyceae</taxon>
        <taxon>Suessiales</taxon>
        <taxon>Symbiodiniaceae</taxon>
        <taxon>Symbiodinium</taxon>
    </lineage>
</organism>
<dbReference type="AlphaFoldDB" id="A0A812U560"/>
<keyword evidence="2" id="KW-1185">Reference proteome</keyword>
<comment type="caution">
    <text evidence="1">The sequence shown here is derived from an EMBL/GenBank/DDBJ whole genome shotgun (WGS) entry which is preliminary data.</text>
</comment>
<reference evidence="1" key="1">
    <citation type="submission" date="2021-02" db="EMBL/GenBank/DDBJ databases">
        <authorList>
            <person name="Dougan E. K."/>
            <person name="Rhodes N."/>
            <person name="Thang M."/>
            <person name="Chan C."/>
        </authorList>
    </citation>
    <scope>NUCLEOTIDE SEQUENCE</scope>
</reference>
<name>A0A812U560_9DINO</name>
<sequence length="256" mass="27914">MVRVSTMAGELLESCTPSAFQSVGDLAAHVACKMKAPMCSLTTSAGEKLSPHLTLDAVDEELTAVAESVDPLLIMLQLQEPDGKLLWPNLEELQRAAAKAEEDLVRCACGIGAPGHLAGMPSLPWTDSTVPAPPMFLQDCLGHFSLAPMKRLGPPRQLGCRMTLDTPVIHAGARIVVVGEKGASETRKETLHIRDAPMTLRDLQAICEDRPDLDDLKKAVAHIDGEVIHPTIEVVSYSRYEITFQLGHERYNWDDM</sequence>